<keyword evidence="3" id="KW-1185">Reference proteome</keyword>
<sequence>MLNRLKQWWSQRRPPRPMAPEQMQALVEINLLEIQLATLDSRRTRAAFNEAVSTRISAWLATLRRQGLNVSHDWAKLKAEARALNRELAPILHATTPASFPESLDGLSPSPPPKACPDAHDEHPLAPGRDQRHH</sequence>
<reference evidence="2 3" key="1">
    <citation type="submission" date="2021-02" db="EMBL/GenBank/DDBJ databases">
        <authorList>
            <person name="Pothier F. J."/>
        </authorList>
    </citation>
    <scope>NUCLEOTIDE SEQUENCE [LARGE SCALE GENOMIC DNA]</scope>
    <source>
        <strain evidence="2 3">301</strain>
    </source>
</reference>
<evidence type="ECO:0000313" key="3">
    <source>
        <dbReference type="Proteomes" id="UP000835287"/>
    </source>
</evidence>
<proteinExistence type="predicted"/>
<evidence type="ECO:0000256" key="1">
    <source>
        <dbReference type="SAM" id="MobiDB-lite"/>
    </source>
</evidence>
<dbReference type="EMBL" id="HG992338">
    <property type="protein sequence ID" value="CAE6815672.1"/>
    <property type="molecule type" value="Genomic_DNA"/>
</dbReference>
<gene>
    <name evidence="2" type="ORF">XAC301_32410</name>
</gene>
<evidence type="ECO:0008006" key="4">
    <source>
        <dbReference type="Google" id="ProtNLM"/>
    </source>
</evidence>
<dbReference type="EMBL" id="HG992338">
    <property type="protein sequence ID" value="CAE6815690.1"/>
    <property type="molecule type" value="Genomic_DNA"/>
</dbReference>
<accession>A0ABM8SK54</accession>
<dbReference type="RefSeq" id="WP_152477560.1">
    <property type="nucleotide sequence ID" value="NZ_HG992338.1"/>
</dbReference>
<dbReference type="Proteomes" id="UP000835287">
    <property type="component" value="Chromosome"/>
</dbReference>
<protein>
    <recommendedName>
        <fullName evidence="4">Plasmid mobilization protein</fullName>
    </recommendedName>
</protein>
<feature type="region of interest" description="Disordered" evidence="1">
    <location>
        <begin position="97"/>
        <end position="134"/>
    </location>
</feature>
<name>A0ABM8SK54_9XANT</name>
<organism evidence="2 3">
    <name type="scientific">Xanthomonas arboricola pv. corylina</name>
    <dbReference type="NCBI Taxonomy" id="487821"/>
    <lineage>
        <taxon>Bacteria</taxon>
        <taxon>Pseudomonadati</taxon>
        <taxon>Pseudomonadota</taxon>
        <taxon>Gammaproteobacteria</taxon>
        <taxon>Lysobacterales</taxon>
        <taxon>Lysobacteraceae</taxon>
        <taxon>Xanthomonas</taxon>
    </lineage>
</organism>
<evidence type="ECO:0000313" key="2">
    <source>
        <dbReference type="EMBL" id="CAE6815672.1"/>
    </source>
</evidence>